<evidence type="ECO:0000313" key="2">
    <source>
        <dbReference type="EMBL" id="KAG0454189.1"/>
    </source>
</evidence>
<evidence type="ECO:0000313" key="3">
    <source>
        <dbReference type="Proteomes" id="UP000639772"/>
    </source>
</evidence>
<comment type="caution">
    <text evidence="2">The sequence shown here is derived from an EMBL/GenBank/DDBJ whole genome shotgun (WGS) entry which is preliminary data.</text>
</comment>
<gene>
    <name evidence="2" type="ORF">HPP92_025493</name>
</gene>
<feature type="compositionally biased region" description="Low complexity" evidence="1">
    <location>
        <begin position="50"/>
        <end position="62"/>
    </location>
</feature>
<proteinExistence type="predicted"/>
<feature type="region of interest" description="Disordered" evidence="1">
    <location>
        <begin position="1"/>
        <end position="64"/>
    </location>
</feature>
<organism evidence="2 3">
    <name type="scientific">Vanilla planifolia</name>
    <name type="common">Vanilla</name>
    <dbReference type="NCBI Taxonomy" id="51239"/>
    <lineage>
        <taxon>Eukaryota</taxon>
        <taxon>Viridiplantae</taxon>
        <taxon>Streptophyta</taxon>
        <taxon>Embryophyta</taxon>
        <taxon>Tracheophyta</taxon>
        <taxon>Spermatophyta</taxon>
        <taxon>Magnoliopsida</taxon>
        <taxon>Liliopsida</taxon>
        <taxon>Asparagales</taxon>
        <taxon>Orchidaceae</taxon>
        <taxon>Vanilloideae</taxon>
        <taxon>Vanilleae</taxon>
        <taxon>Vanilla</taxon>
    </lineage>
</organism>
<evidence type="ECO:0000256" key="1">
    <source>
        <dbReference type="SAM" id="MobiDB-lite"/>
    </source>
</evidence>
<sequence length="87" mass="9958">MEERKGDEEFTEMKESGFETPQRERKRGNTWRERAKYGPCRTNFHAEPTSAASASRGSAGPRARLRRRMIRRVYGRDAPCSGPLGDL</sequence>
<dbReference type="Proteomes" id="UP000639772">
    <property type="component" value="Unassembled WGS sequence"/>
</dbReference>
<feature type="compositionally biased region" description="Basic and acidic residues" evidence="1">
    <location>
        <begin position="1"/>
        <end position="23"/>
    </location>
</feature>
<dbReference type="AlphaFoldDB" id="A0A835PJ66"/>
<dbReference type="EMBL" id="JADCNM010000014">
    <property type="protein sequence ID" value="KAG0454189.1"/>
    <property type="molecule type" value="Genomic_DNA"/>
</dbReference>
<name>A0A835PJ66_VANPL</name>
<protein>
    <submittedName>
        <fullName evidence="2">Uncharacterized protein</fullName>
    </submittedName>
</protein>
<accession>A0A835PJ66</accession>
<reference evidence="2 3" key="1">
    <citation type="journal article" date="2020" name="Nat. Food">
        <title>A phased Vanilla planifolia genome enables genetic improvement of flavour and production.</title>
        <authorList>
            <person name="Hasing T."/>
            <person name="Tang H."/>
            <person name="Brym M."/>
            <person name="Khazi F."/>
            <person name="Huang T."/>
            <person name="Chambers A.H."/>
        </authorList>
    </citation>
    <scope>NUCLEOTIDE SEQUENCE [LARGE SCALE GENOMIC DNA]</scope>
    <source>
        <tissue evidence="2">Leaf</tissue>
    </source>
</reference>